<dbReference type="EMBL" id="JAGKSP010000009">
    <property type="protein sequence ID" value="MBP3965135.1"/>
    <property type="molecule type" value="Genomic_DNA"/>
</dbReference>
<protein>
    <submittedName>
        <fullName evidence="1">DUF1572 family protein</fullName>
    </submittedName>
</protein>
<evidence type="ECO:0000313" key="1">
    <source>
        <dbReference type="EMBL" id="MBP3965135.1"/>
    </source>
</evidence>
<dbReference type="InterPro" id="IPR011466">
    <property type="entry name" value="DUF1572"/>
</dbReference>
<dbReference type="Gene3D" id="1.20.120.450">
    <property type="entry name" value="dinb family like domain"/>
    <property type="match status" value="1"/>
</dbReference>
<dbReference type="InterPro" id="IPR034660">
    <property type="entry name" value="DinB/YfiT-like"/>
</dbReference>
<accession>A0ABS5CH32</accession>
<comment type="caution">
    <text evidence="1">The sequence shown here is derived from an EMBL/GenBank/DDBJ whole genome shotgun (WGS) entry which is preliminary data.</text>
</comment>
<dbReference type="RefSeq" id="WP_210661345.1">
    <property type="nucleotide sequence ID" value="NZ_JAGKSP010000009.1"/>
</dbReference>
<name>A0ABS5CH32_9BACL</name>
<dbReference type="Proteomes" id="UP000673394">
    <property type="component" value="Unassembled WGS sequence"/>
</dbReference>
<dbReference type="Pfam" id="PF07609">
    <property type="entry name" value="DUF1572"/>
    <property type="match status" value="1"/>
</dbReference>
<evidence type="ECO:0000313" key="2">
    <source>
        <dbReference type="Proteomes" id="UP000673394"/>
    </source>
</evidence>
<reference evidence="1 2" key="1">
    <citation type="submission" date="2021-04" db="EMBL/GenBank/DDBJ databases">
        <title>Paenibacillus sp. DLE-14 whole genome sequence.</title>
        <authorList>
            <person name="Ham Y.J."/>
        </authorList>
    </citation>
    <scope>NUCLEOTIDE SEQUENCE [LARGE SCALE GENOMIC DNA]</scope>
    <source>
        <strain evidence="1 2">DLE-14</strain>
    </source>
</reference>
<proteinExistence type="predicted"/>
<sequence length="161" mass="19029">MEEIKSILISKFEEIERRMQSVLEQLNDDEVNWRPNESSNSIANLIVHISGNINERVLNGILKRNIARNRDEEFEELYRTQPELLDITRDSFTIMIESIKDMSTEDWHKMQVVRNKERTHLEVLIQCAAHFSEHLGQLFYIAKMIKNTEYVTTSIPKKIKP</sequence>
<keyword evidence="2" id="KW-1185">Reference proteome</keyword>
<gene>
    <name evidence="1" type="ORF">I8J30_20625</name>
</gene>
<dbReference type="SUPFAM" id="SSF109854">
    <property type="entry name" value="DinB/YfiT-like putative metalloenzymes"/>
    <property type="match status" value="1"/>
</dbReference>
<organism evidence="1 2">
    <name type="scientific">Paenibacillus lignilyticus</name>
    <dbReference type="NCBI Taxonomy" id="1172615"/>
    <lineage>
        <taxon>Bacteria</taxon>
        <taxon>Bacillati</taxon>
        <taxon>Bacillota</taxon>
        <taxon>Bacilli</taxon>
        <taxon>Bacillales</taxon>
        <taxon>Paenibacillaceae</taxon>
        <taxon>Paenibacillus</taxon>
    </lineage>
</organism>